<dbReference type="EC" id="4.1.1.48" evidence="3"/>
<evidence type="ECO:0000256" key="8">
    <source>
        <dbReference type="ARBA" id="ARBA00023239"/>
    </source>
</evidence>
<organism evidence="10">
    <name type="scientific">marine sediment metagenome</name>
    <dbReference type="NCBI Taxonomy" id="412755"/>
    <lineage>
        <taxon>unclassified sequences</taxon>
        <taxon>metagenomes</taxon>
        <taxon>ecological metagenomes</taxon>
    </lineage>
</organism>
<dbReference type="GO" id="GO:0004640">
    <property type="term" value="F:phosphoribosylanthranilate isomerase activity"/>
    <property type="evidence" value="ECO:0007669"/>
    <property type="project" value="TreeGrafter"/>
</dbReference>
<evidence type="ECO:0000256" key="6">
    <source>
        <dbReference type="ARBA" id="ARBA00022822"/>
    </source>
</evidence>
<proteinExistence type="predicted"/>
<evidence type="ECO:0000259" key="9">
    <source>
        <dbReference type="Pfam" id="PF00218"/>
    </source>
</evidence>
<dbReference type="PANTHER" id="PTHR22854:SF2">
    <property type="entry name" value="INDOLE-3-GLYCEROL-PHOSPHATE SYNTHASE"/>
    <property type="match status" value="1"/>
</dbReference>
<dbReference type="InterPro" id="IPR045186">
    <property type="entry name" value="Indole-3-glycerol_P_synth"/>
</dbReference>
<keyword evidence="8" id="KW-0456">Lyase</keyword>
<evidence type="ECO:0000256" key="7">
    <source>
        <dbReference type="ARBA" id="ARBA00023141"/>
    </source>
</evidence>
<dbReference type="UniPathway" id="UPA00035">
    <property type="reaction ID" value="UER00043"/>
</dbReference>
<dbReference type="Pfam" id="PF00218">
    <property type="entry name" value="IGPS"/>
    <property type="match status" value="1"/>
</dbReference>
<comment type="catalytic activity">
    <reaction evidence="1">
        <text>1-(2-carboxyphenylamino)-1-deoxy-D-ribulose 5-phosphate + H(+) = (1S,2R)-1-C-(indol-3-yl)glycerol 3-phosphate + CO2 + H2O</text>
        <dbReference type="Rhea" id="RHEA:23476"/>
        <dbReference type="ChEBI" id="CHEBI:15377"/>
        <dbReference type="ChEBI" id="CHEBI:15378"/>
        <dbReference type="ChEBI" id="CHEBI:16526"/>
        <dbReference type="ChEBI" id="CHEBI:58613"/>
        <dbReference type="ChEBI" id="CHEBI:58866"/>
        <dbReference type="EC" id="4.1.1.48"/>
    </reaction>
</comment>
<dbReference type="AlphaFoldDB" id="X0WGK4"/>
<keyword evidence="6" id="KW-0822">Tryptophan biosynthesis</keyword>
<evidence type="ECO:0000256" key="1">
    <source>
        <dbReference type="ARBA" id="ARBA00001633"/>
    </source>
</evidence>
<gene>
    <name evidence="10" type="ORF">S01H1_35459</name>
</gene>
<dbReference type="InterPro" id="IPR013785">
    <property type="entry name" value="Aldolase_TIM"/>
</dbReference>
<sequence>SVLTEPDYFWGSFADLETARTEVKLPLLCKDFIIDRYQIYKARAHGADAVLLIAAILTKLELRVLLETTHSLGMTAIVEVHNRDELAKALKLSPGIIGINNRNLANFSVDLKTTLSLRPLIPQGVVVVSESGIHTRDDVLTLQKAGVDAILVGEALVTSPDPAAKINELLGRGKHGKG</sequence>
<dbReference type="EMBL" id="BARS01022163">
    <property type="protein sequence ID" value="GAG11826.1"/>
    <property type="molecule type" value="Genomic_DNA"/>
</dbReference>
<dbReference type="GO" id="GO:0000162">
    <property type="term" value="P:L-tryptophan biosynthetic process"/>
    <property type="evidence" value="ECO:0007669"/>
    <property type="project" value="UniProtKB-UniPathway"/>
</dbReference>
<comment type="pathway">
    <text evidence="2">Amino-acid biosynthesis; L-tryptophan biosynthesis; L-tryptophan from chorismate: step 4/5.</text>
</comment>
<name>X0WGK4_9ZZZZ</name>
<dbReference type="Gene3D" id="3.20.20.70">
    <property type="entry name" value="Aldolase class I"/>
    <property type="match status" value="1"/>
</dbReference>
<dbReference type="InterPro" id="IPR013798">
    <property type="entry name" value="Indole-3-glycerol_P_synth_dom"/>
</dbReference>
<reference evidence="10" key="1">
    <citation type="journal article" date="2014" name="Front. Microbiol.">
        <title>High frequency of phylogenetically diverse reductive dehalogenase-homologous genes in deep subseafloor sedimentary metagenomes.</title>
        <authorList>
            <person name="Kawai M."/>
            <person name="Futagami T."/>
            <person name="Toyoda A."/>
            <person name="Takaki Y."/>
            <person name="Nishi S."/>
            <person name="Hori S."/>
            <person name="Arai W."/>
            <person name="Tsubouchi T."/>
            <person name="Morono Y."/>
            <person name="Uchiyama I."/>
            <person name="Ito T."/>
            <person name="Fujiyama A."/>
            <person name="Inagaki F."/>
            <person name="Takami H."/>
        </authorList>
    </citation>
    <scope>NUCLEOTIDE SEQUENCE</scope>
    <source>
        <strain evidence="10">Expedition CK06-06</strain>
    </source>
</reference>
<comment type="caution">
    <text evidence="10">The sequence shown here is derived from an EMBL/GenBank/DDBJ whole genome shotgun (WGS) entry which is preliminary data.</text>
</comment>
<accession>X0WGK4</accession>
<keyword evidence="4" id="KW-0028">Amino-acid biosynthesis</keyword>
<dbReference type="GO" id="GO:0004425">
    <property type="term" value="F:indole-3-glycerol-phosphate synthase activity"/>
    <property type="evidence" value="ECO:0007669"/>
    <property type="project" value="UniProtKB-EC"/>
</dbReference>
<evidence type="ECO:0000256" key="4">
    <source>
        <dbReference type="ARBA" id="ARBA00022605"/>
    </source>
</evidence>
<protein>
    <recommendedName>
        <fullName evidence="3">indole-3-glycerol-phosphate synthase</fullName>
        <ecNumber evidence="3">4.1.1.48</ecNumber>
    </recommendedName>
</protein>
<dbReference type="CDD" id="cd00331">
    <property type="entry name" value="IGPS"/>
    <property type="match status" value="1"/>
</dbReference>
<feature type="non-terminal residue" evidence="10">
    <location>
        <position position="1"/>
    </location>
</feature>
<keyword evidence="7" id="KW-0057">Aromatic amino acid biosynthesis</keyword>
<evidence type="ECO:0000256" key="5">
    <source>
        <dbReference type="ARBA" id="ARBA00022793"/>
    </source>
</evidence>
<evidence type="ECO:0000256" key="3">
    <source>
        <dbReference type="ARBA" id="ARBA00012362"/>
    </source>
</evidence>
<evidence type="ECO:0000256" key="2">
    <source>
        <dbReference type="ARBA" id="ARBA00004696"/>
    </source>
</evidence>
<keyword evidence="5" id="KW-0210">Decarboxylase</keyword>
<evidence type="ECO:0000313" key="10">
    <source>
        <dbReference type="EMBL" id="GAG11826.1"/>
    </source>
</evidence>
<feature type="domain" description="Indole-3-glycerol phosphate synthase" evidence="9">
    <location>
        <begin position="1"/>
        <end position="169"/>
    </location>
</feature>
<dbReference type="SUPFAM" id="SSF51366">
    <property type="entry name" value="Ribulose-phoshate binding barrel"/>
    <property type="match status" value="1"/>
</dbReference>
<dbReference type="InterPro" id="IPR011060">
    <property type="entry name" value="RibuloseP-bd_barrel"/>
</dbReference>
<dbReference type="PANTHER" id="PTHR22854">
    <property type="entry name" value="TRYPTOPHAN BIOSYNTHESIS PROTEIN"/>
    <property type="match status" value="1"/>
</dbReference>